<keyword evidence="3" id="KW-1185">Reference proteome</keyword>
<evidence type="ECO:0000313" key="2">
    <source>
        <dbReference type="EMBL" id="KYQ48836.1"/>
    </source>
</evidence>
<evidence type="ECO:0000256" key="1">
    <source>
        <dbReference type="SAM" id="MobiDB-lite"/>
    </source>
</evidence>
<dbReference type="EMBL" id="KQ982944">
    <property type="protein sequence ID" value="KYQ48836.1"/>
    <property type="molecule type" value="Genomic_DNA"/>
</dbReference>
<name>A0A151WLW1_9HYME</name>
<feature type="region of interest" description="Disordered" evidence="1">
    <location>
        <begin position="136"/>
        <end position="157"/>
    </location>
</feature>
<dbReference type="Proteomes" id="UP000075809">
    <property type="component" value="Unassembled WGS sequence"/>
</dbReference>
<protein>
    <submittedName>
        <fullName evidence="2">Uncharacterized protein</fullName>
    </submittedName>
</protein>
<feature type="compositionally biased region" description="Basic residues" evidence="1">
    <location>
        <begin position="832"/>
        <end position="842"/>
    </location>
</feature>
<evidence type="ECO:0000313" key="3">
    <source>
        <dbReference type="Proteomes" id="UP000075809"/>
    </source>
</evidence>
<gene>
    <name evidence="2" type="ORF">ALC60_11888</name>
</gene>
<reference evidence="2 3" key="1">
    <citation type="submission" date="2015-09" db="EMBL/GenBank/DDBJ databases">
        <title>Trachymyrmex zeteki WGS genome.</title>
        <authorList>
            <person name="Nygaard S."/>
            <person name="Hu H."/>
            <person name="Boomsma J."/>
            <person name="Zhang G."/>
        </authorList>
    </citation>
    <scope>NUCLEOTIDE SEQUENCE [LARGE SCALE GENOMIC DNA]</scope>
    <source>
        <strain evidence="2">Tzet28-1</strain>
        <tissue evidence="2">Whole body</tissue>
    </source>
</reference>
<feature type="compositionally biased region" description="Basic and acidic residues" evidence="1">
    <location>
        <begin position="843"/>
        <end position="855"/>
    </location>
</feature>
<accession>A0A151WLW1</accession>
<proteinExistence type="predicted"/>
<organism evidence="2 3">
    <name type="scientific">Mycetomoellerius zeteki</name>
    <dbReference type="NCBI Taxonomy" id="64791"/>
    <lineage>
        <taxon>Eukaryota</taxon>
        <taxon>Metazoa</taxon>
        <taxon>Ecdysozoa</taxon>
        <taxon>Arthropoda</taxon>
        <taxon>Hexapoda</taxon>
        <taxon>Insecta</taxon>
        <taxon>Pterygota</taxon>
        <taxon>Neoptera</taxon>
        <taxon>Endopterygota</taxon>
        <taxon>Hymenoptera</taxon>
        <taxon>Apocrita</taxon>
        <taxon>Aculeata</taxon>
        <taxon>Formicoidea</taxon>
        <taxon>Formicidae</taxon>
        <taxon>Myrmicinae</taxon>
        <taxon>Mycetomoellerius</taxon>
    </lineage>
</organism>
<feature type="region of interest" description="Disordered" evidence="1">
    <location>
        <begin position="823"/>
        <end position="855"/>
    </location>
</feature>
<sequence length="855" mass="96656">MNAINVTSNLHSFLRDVEYRACMHENRIDELFRVRGFHTKTPQFFLMRKTHLSARAASLLASCRSFPTFVGVARERGETDSLSRTLTAVHVRPFVREVRVSHAATSPAGVRLTACRTRLTCRQNCQSPLEGTIKYPKTGAVRKGGHVPPVTNRSAVRKGRGLPSRISVSGVRRSQENAAPRGDAILADSGDRMLTARSGPLGLGVPRTLGPAEGSDHLFLLPERALGMDSTHLRQDLAGLDFNLHLNLLHTAPRGNVWLCELSNIDLCDKKGRSLNEDMLAHKDFIKKSWLSPRTLNSTAKIYEIIRDVFSFGAPRVPYSDDHDIFSQSRLVPRSRLMGCGLDAVCDKRRKYSVCQVNFDGQRAYPEIGRSCAPPCGQRIDPYRVIVSGKTQVTNEEGLFSTSEFCYWSRSSRTSVISLAHLLIVAHYGRGPRHWLNIHFPRRWIGRTCPIIGTFTLDFFAWDTPKQKVYAMPVNDLQSLKRRIVQVCEKITDAQFLYNFRSQHLLNEVFANILLEENFVCLFLRQQLHRARCKGIYFPCKKEQKAGEYYDVMNGKKEEEELIMLTQFIQSAVMFPLKSAKLSSSFFNNNHYYEFYDFVLPVIPNALFSVSVSYTGFSAVKVEGYLYLHSKRYILRWQIQIRLQAYISEILRISQLLCDPPRDCLTLHDTRFARRSSIGIIQVFSIPTLSGDKRQCEAPYKRISREAAELPRGDVCLSVKSPVNREHQVRVVRAAECFVVSSALLCAPCGMQRGLLATKPSCRTRIARVSTRDIAPAVSTCVDTDGEYPNDMGAGKMNREIPSSTLATLRGILVSSLSRENLGPHDLPVHEHTRHRSARKVHFHEGKPEVETISR</sequence>
<dbReference type="AlphaFoldDB" id="A0A151WLW1"/>